<feature type="region of interest" description="Disordered" evidence="8">
    <location>
        <begin position="282"/>
        <end position="325"/>
    </location>
</feature>
<keyword evidence="4 9" id="KW-0812">Transmembrane</keyword>
<dbReference type="GO" id="GO:0000329">
    <property type="term" value="C:fungal-type vacuole membrane"/>
    <property type="evidence" value="ECO:0007669"/>
    <property type="project" value="TreeGrafter"/>
</dbReference>
<comment type="subcellular location">
    <subcellularLocation>
        <location evidence="1">Endomembrane system</location>
        <topology evidence="1">Multi-pass membrane protein</topology>
    </subcellularLocation>
</comment>
<feature type="region of interest" description="Disordered" evidence="8">
    <location>
        <begin position="1"/>
        <end position="23"/>
    </location>
</feature>
<dbReference type="Proteomes" id="UP000613580">
    <property type="component" value="Unassembled WGS sequence"/>
</dbReference>
<comment type="caution">
    <text evidence="11">The sequence shown here is derived from an EMBL/GenBank/DDBJ whole genome shotgun (WGS) entry which is preliminary data.</text>
</comment>
<sequence>MSHTDEDNERPLVPEETNGIPLTTVPTTTSMRARWGQNVFFEDAPRPGFTLPRAKTSLFTPERPVGKAPGVGQELRTILTLSYFNVLLVFVPISWVYHWVAKDHYTLIIIFSFLGIIALSKLLAFAIEDLALRVGSTLGRFLQATVGNLVELMIALQIIALSKCGLTTVLSSLIGSILSNLLLVLGMCFFFGGLRYSQQGFGQDIAALDACLLTLSVISILLPATFRFLADEEIDPRLGKHLLKVSRGVAIVLFCLYIAYLFFQVYSHAQLYDEMNRRITQEGKQSQKYMPRTQQQQSETEPELGSAPTSSDKQSNHEEEEENPHLSVPMALGLFIVSTTLAAFTAIWLVDATLVASGLISKGFADLILLPIAGNIADHIVAVAHSISDRLSRSIHIAVGSSISISLFLAVLAVIGVLQLGKANWLNGIILICLYIILAITVFYYPGTEPQFANVLPACN</sequence>
<comment type="similarity">
    <text evidence="2">Belongs to the Ca(2+):cation antiporter (CaCA) (TC 2.A.19) family.</text>
</comment>
<dbReference type="GO" id="GO:0006874">
    <property type="term" value="P:intracellular calcium ion homeostasis"/>
    <property type="evidence" value="ECO:0007669"/>
    <property type="project" value="TreeGrafter"/>
</dbReference>
<keyword evidence="7 9" id="KW-0472">Membrane</keyword>
<evidence type="ECO:0000256" key="4">
    <source>
        <dbReference type="ARBA" id="ARBA00022692"/>
    </source>
</evidence>
<dbReference type="EMBL" id="JACAZE010000003">
    <property type="protein sequence ID" value="KAF7319335.1"/>
    <property type="molecule type" value="Genomic_DNA"/>
</dbReference>
<evidence type="ECO:0000259" key="10">
    <source>
        <dbReference type="Pfam" id="PF01699"/>
    </source>
</evidence>
<dbReference type="GO" id="GO:0015369">
    <property type="term" value="F:calcium:proton antiporter activity"/>
    <property type="evidence" value="ECO:0007669"/>
    <property type="project" value="TreeGrafter"/>
</dbReference>
<evidence type="ECO:0000256" key="1">
    <source>
        <dbReference type="ARBA" id="ARBA00004127"/>
    </source>
</evidence>
<gene>
    <name evidence="11" type="ORF">HMN09_00271100</name>
</gene>
<dbReference type="Pfam" id="PF01699">
    <property type="entry name" value="Na_Ca_ex"/>
    <property type="match status" value="1"/>
</dbReference>
<keyword evidence="6" id="KW-0406">Ion transport</keyword>
<evidence type="ECO:0000313" key="11">
    <source>
        <dbReference type="EMBL" id="KAF7319335.1"/>
    </source>
</evidence>
<evidence type="ECO:0000256" key="8">
    <source>
        <dbReference type="SAM" id="MobiDB-lite"/>
    </source>
</evidence>
<proteinExistence type="inferred from homology"/>
<keyword evidence="3" id="KW-0813">Transport</keyword>
<evidence type="ECO:0000256" key="7">
    <source>
        <dbReference type="ARBA" id="ARBA00023136"/>
    </source>
</evidence>
<evidence type="ECO:0000313" key="12">
    <source>
        <dbReference type="Proteomes" id="UP000613580"/>
    </source>
</evidence>
<keyword evidence="5 9" id="KW-1133">Transmembrane helix</keyword>
<evidence type="ECO:0000256" key="2">
    <source>
        <dbReference type="ARBA" id="ARBA00008170"/>
    </source>
</evidence>
<feature type="transmembrane region" description="Helical" evidence="9">
    <location>
        <begin position="206"/>
        <end position="229"/>
    </location>
</feature>
<dbReference type="GO" id="GO:0012505">
    <property type="term" value="C:endomembrane system"/>
    <property type="evidence" value="ECO:0007669"/>
    <property type="project" value="UniProtKB-SubCell"/>
</dbReference>
<name>A0A8H6TKP4_MYCCL</name>
<reference evidence="11" key="1">
    <citation type="submission" date="2020-05" db="EMBL/GenBank/DDBJ databases">
        <title>Mycena genomes resolve the evolution of fungal bioluminescence.</title>
        <authorList>
            <person name="Tsai I.J."/>
        </authorList>
    </citation>
    <scope>NUCLEOTIDE SEQUENCE</scope>
    <source>
        <strain evidence="11">110903Hualien_Pintung</strain>
    </source>
</reference>
<evidence type="ECO:0000256" key="6">
    <source>
        <dbReference type="ARBA" id="ARBA00023065"/>
    </source>
</evidence>
<evidence type="ECO:0000256" key="9">
    <source>
        <dbReference type="SAM" id="Phobius"/>
    </source>
</evidence>
<evidence type="ECO:0000256" key="5">
    <source>
        <dbReference type="ARBA" id="ARBA00022989"/>
    </source>
</evidence>
<feature type="compositionally biased region" description="Polar residues" evidence="8">
    <location>
        <begin position="282"/>
        <end position="299"/>
    </location>
</feature>
<feature type="transmembrane region" description="Helical" evidence="9">
    <location>
        <begin position="395"/>
        <end position="418"/>
    </location>
</feature>
<evidence type="ECO:0000256" key="3">
    <source>
        <dbReference type="ARBA" id="ARBA00022448"/>
    </source>
</evidence>
<dbReference type="OrthoDB" id="1699231at2759"/>
<protein>
    <recommendedName>
        <fullName evidence="10">Sodium/calcium exchanger membrane region domain-containing protein</fullName>
    </recommendedName>
</protein>
<feature type="domain" description="Sodium/calcium exchanger membrane region" evidence="10">
    <location>
        <begin position="105"/>
        <end position="265"/>
    </location>
</feature>
<feature type="transmembrane region" description="Helical" evidence="9">
    <location>
        <begin position="138"/>
        <end position="161"/>
    </location>
</feature>
<accession>A0A8H6TKP4</accession>
<dbReference type="InterPro" id="IPR004713">
    <property type="entry name" value="CaH_exchang"/>
</dbReference>
<dbReference type="InterPro" id="IPR044880">
    <property type="entry name" value="NCX_ion-bd_dom_sf"/>
</dbReference>
<feature type="transmembrane region" description="Helical" evidence="9">
    <location>
        <begin position="425"/>
        <end position="445"/>
    </location>
</feature>
<dbReference type="Gene3D" id="1.20.1420.30">
    <property type="entry name" value="NCX, central ion-binding region"/>
    <property type="match status" value="1"/>
</dbReference>
<dbReference type="AlphaFoldDB" id="A0A8H6TKP4"/>
<feature type="transmembrane region" description="Helical" evidence="9">
    <location>
        <begin position="249"/>
        <end position="269"/>
    </location>
</feature>
<feature type="transmembrane region" description="Helical" evidence="9">
    <location>
        <begin position="105"/>
        <end position="126"/>
    </location>
</feature>
<feature type="transmembrane region" description="Helical" evidence="9">
    <location>
        <begin position="173"/>
        <end position="194"/>
    </location>
</feature>
<dbReference type="PANTHER" id="PTHR31503">
    <property type="entry name" value="VACUOLAR CALCIUM ION TRANSPORTER"/>
    <property type="match status" value="1"/>
</dbReference>
<organism evidence="11 12">
    <name type="scientific">Mycena chlorophos</name>
    <name type="common">Agaric fungus</name>
    <name type="synonym">Agaricus chlorophos</name>
    <dbReference type="NCBI Taxonomy" id="658473"/>
    <lineage>
        <taxon>Eukaryota</taxon>
        <taxon>Fungi</taxon>
        <taxon>Dikarya</taxon>
        <taxon>Basidiomycota</taxon>
        <taxon>Agaricomycotina</taxon>
        <taxon>Agaricomycetes</taxon>
        <taxon>Agaricomycetidae</taxon>
        <taxon>Agaricales</taxon>
        <taxon>Marasmiineae</taxon>
        <taxon>Mycenaceae</taxon>
        <taxon>Mycena</taxon>
    </lineage>
</organism>
<dbReference type="PANTHER" id="PTHR31503:SF20">
    <property type="entry name" value="CA(2+)_H(+) EXCHANGER, PUTATIVE (EUROFUNG)-RELATED"/>
    <property type="match status" value="1"/>
</dbReference>
<feature type="transmembrane region" description="Helical" evidence="9">
    <location>
        <begin position="77"/>
        <end position="99"/>
    </location>
</feature>
<feature type="transmembrane region" description="Helical" evidence="9">
    <location>
        <begin position="331"/>
        <end position="350"/>
    </location>
</feature>
<dbReference type="InterPro" id="IPR004837">
    <property type="entry name" value="NaCa_Exmemb"/>
</dbReference>
<keyword evidence="12" id="KW-1185">Reference proteome</keyword>